<dbReference type="PANTHER" id="PTHR31286">
    <property type="entry name" value="GLYCINE-RICH CELL WALL STRUCTURAL PROTEIN 1.8-LIKE"/>
    <property type="match status" value="1"/>
</dbReference>
<reference evidence="2 3" key="1">
    <citation type="journal article" date="2021" name="bioRxiv">
        <title>Chromosome-scale and haplotype-resolved genome assembly of a tetraploid potato cultivar.</title>
        <authorList>
            <person name="Sun H."/>
            <person name="Jiao W.-B."/>
            <person name="Krause K."/>
            <person name="Campoy J.A."/>
            <person name="Goel M."/>
            <person name="Folz-Donahue K."/>
            <person name="Kukat C."/>
            <person name="Huettel B."/>
            <person name="Schneeberger K."/>
        </authorList>
    </citation>
    <scope>NUCLEOTIDE SEQUENCE [LARGE SCALE GENOMIC DNA]</scope>
    <source>
        <strain evidence="2">SolTubOtavaFocal</strain>
        <tissue evidence="2">Leaves</tissue>
    </source>
</reference>
<name>A0ABQ7UIV1_SOLTU</name>
<evidence type="ECO:0000313" key="3">
    <source>
        <dbReference type="Proteomes" id="UP000826656"/>
    </source>
</evidence>
<sequence length="199" mass="23023">MYFVPTTKGLKGAQDSQSASKFERKLVPKQATKETGGGPFYYSVWVLLPKFPFHLHTWHFVKQIVSAVGTPLEMDTATRGRTRPSMAKVRVAIDLLKPQLEFVYVGLTHENSPQIKLEYEGIPKYCKYRKKLGHLMINCRVMERKKQAEEKEEEFKNNKEQMATDNTTKQDHEDIHEAGIDDYKDNEENETVNQGTRSR</sequence>
<dbReference type="InterPro" id="IPR040256">
    <property type="entry name" value="At4g02000-like"/>
</dbReference>
<proteinExistence type="predicted"/>
<dbReference type="EMBL" id="JAIVGD010000019">
    <property type="protein sequence ID" value="KAH0749538.1"/>
    <property type="molecule type" value="Genomic_DNA"/>
</dbReference>
<evidence type="ECO:0000256" key="1">
    <source>
        <dbReference type="SAM" id="MobiDB-lite"/>
    </source>
</evidence>
<accession>A0ABQ7UIV1</accession>
<dbReference type="Proteomes" id="UP000826656">
    <property type="component" value="Unassembled WGS sequence"/>
</dbReference>
<comment type="caution">
    <text evidence="2">The sequence shown here is derived from an EMBL/GenBank/DDBJ whole genome shotgun (WGS) entry which is preliminary data.</text>
</comment>
<evidence type="ECO:0000313" key="2">
    <source>
        <dbReference type="EMBL" id="KAH0749538.1"/>
    </source>
</evidence>
<protein>
    <submittedName>
        <fullName evidence="2">Uncharacterized protein</fullName>
    </submittedName>
</protein>
<feature type="region of interest" description="Disordered" evidence="1">
    <location>
        <begin position="148"/>
        <end position="199"/>
    </location>
</feature>
<gene>
    <name evidence="2" type="ORF">KY290_028770</name>
</gene>
<keyword evidence="3" id="KW-1185">Reference proteome</keyword>
<dbReference type="PANTHER" id="PTHR31286:SF164">
    <property type="entry name" value="ZINC FINGER, CCHC-TYPE"/>
    <property type="match status" value="1"/>
</dbReference>
<feature type="compositionally biased region" description="Basic and acidic residues" evidence="1">
    <location>
        <begin position="168"/>
        <end position="183"/>
    </location>
</feature>
<feature type="compositionally biased region" description="Basic and acidic residues" evidence="1">
    <location>
        <begin position="148"/>
        <end position="159"/>
    </location>
</feature>
<organism evidence="2 3">
    <name type="scientific">Solanum tuberosum</name>
    <name type="common">Potato</name>
    <dbReference type="NCBI Taxonomy" id="4113"/>
    <lineage>
        <taxon>Eukaryota</taxon>
        <taxon>Viridiplantae</taxon>
        <taxon>Streptophyta</taxon>
        <taxon>Embryophyta</taxon>
        <taxon>Tracheophyta</taxon>
        <taxon>Spermatophyta</taxon>
        <taxon>Magnoliopsida</taxon>
        <taxon>eudicotyledons</taxon>
        <taxon>Gunneridae</taxon>
        <taxon>Pentapetalae</taxon>
        <taxon>asterids</taxon>
        <taxon>lamiids</taxon>
        <taxon>Solanales</taxon>
        <taxon>Solanaceae</taxon>
        <taxon>Solanoideae</taxon>
        <taxon>Solaneae</taxon>
        <taxon>Solanum</taxon>
    </lineage>
</organism>